<evidence type="ECO:0000313" key="2">
    <source>
        <dbReference type="EMBL" id="QGM95739.1"/>
    </source>
</evidence>
<dbReference type="Gene3D" id="2.60.40.1880">
    <property type="entry name" value="Invasion associated locus B (IalB) protein"/>
    <property type="match status" value="1"/>
</dbReference>
<sequence>MQSIRRSLFNVLACLQLTNFSAGPAVAQQPEISKYGAWEIQCAASTSNVKACALVQKAASEEQQNVGIMAAVRKAPGIANGVIQFFAPPKTFLLEGVGIKVDEHEFGRLPFFRCTEITCAAEGPITNDLINKLLNGKTMLITIYANPGEGLRHIFTLDGFKDGYNALRE</sequence>
<reference evidence="2 3" key="1">
    <citation type="journal article" date="2021" name="AMB Express">
        <title>Isolation and characterisation of Methylocystis spp. for poly-3-hydroxybutyrate production using waste methane feedstocks.</title>
        <authorList>
            <person name="Rumah B.L."/>
            <person name="Stead C.E."/>
            <person name="Claxton Stevens B.H."/>
            <person name="Minton N.P."/>
            <person name="Grosse-Honebrink A."/>
            <person name="Zhang Y."/>
        </authorList>
    </citation>
    <scope>NUCLEOTIDE SEQUENCE [LARGE SCALE GENOMIC DNA]</scope>
    <source>
        <strain evidence="2 3">BRCS1</strain>
    </source>
</reference>
<feature type="signal peptide" evidence="1">
    <location>
        <begin position="1"/>
        <end position="27"/>
    </location>
</feature>
<dbReference type="InterPro" id="IPR010642">
    <property type="entry name" value="Invasion_prot_B"/>
</dbReference>
<dbReference type="Proteomes" id="UP000424673">
    <property type="component" value="Plasmid unnamed1"/>
</dbReference>
<feature type="chain" id="PRO_5047466643" description="Invasion associated locus B family protein" evidence="1">
    <location>
        <begin position="28"/>
        <end position="169"/>
    </location>
</feature>
<keyword evidence="1" id="KW-0732">Signal</keyword>
<gene>
    <name evidence="2" type="ORF">F7D13_16600</name>
</gene>
<evidence type="ECO:0000313" key="3">
    <source>
        <dbReference type="Proteomes" id="UP000424673"/>
    </source>
</evidence>
<dbReference type="RefSeq" id="WP_154453904.1">
    <property type="nucleotide sequence ID" value="NZ_CP044329.1"/>
</dbReference>
<accession>A0ABX6EN57</accession>
<protein>
    <recommendedName>
        <fullName evidence="4">Invasion associated locus B family protein</fullName>
    </recommendedName>
</protein>
<keyword evidence="3" id="KW-1185">Reference proteome</keyword>
<evidence type="ECO:0000256" key="1">
    <source>
        <dbReference type="SAM" id="SignalP"/>
    </source>
</evidence>
<organism evidence="2 3">
    <name type="scientific">Methylocystis rosea</name>
    <dbReference type="NCBI Taxonomy" id="173366"/>
    <lineage>
        <taxon>Bacteria</taxon>
        <taxon>Pseudomonadati</taxon>
        <taxon>Pseudomonadota</taxon>
        <taxon>Alphaproteobacteria</taxon>
        <taxon>Hyphomicrobiales</taxon>
        <taxon>Methylocystaceae</taxon>
        <taxon>Methylocystis</taxon>
    </lineage>
</organism>
<dbReference type="EMBL" id="CP044329">
    <property type="protein sequence ID" value="QGM95739.1"/>
    <property type="molecule type" value="Genomic_DNA"/>
</dbReference>
<proteinExistence type="predicted"/>
<dbReference type="Pfam" id="PF06776">
    <property type="entry name" value="IalB"/>
    <property type="match status" value="1"/>
</dbReference>
<evidence type="ECO:0008006" key="4">
    <source>
        <dbReference type="Google" id="ProtNLM"/>
    </source>
</evidence>
<geneLocation type="plasmid" evidence="2 3">
    <name>unnamed1</name>
</geneLocation>
<keyword evidence="2" id="KW-0614">Plasmid</keyword>
<name>A0ABX6EN57_9HYPH</name>
<dbReference type="InterPro" id="IPR038696">
    <property type="entry name" value="IalB_sf"/>
</dbReference>